<keyword evidence="4" id="KW-1185">Reference proteome</keyword>
<dbReference type="GO" id="GO:0003906">
    <property type="term" value="F:DNA-(apurinic or apyrimidinic site) endonuclease activity"/>
    <property type="evidence" value="ECO:0007669"/>
    <property type="project" value="InterPro"/>
</dbReference>
<gene>
    <name evidence="3" type="ORF">SISSUDRAFT_224571</name>
</gene>
<proteinExistence type="predicted"/>
<evidence type="ECO:0000313" key="3">
    <source>
        <dbReference type="EMBL" id="KZT34922.1"/>
    </source>
</evidence>
<dbReference type="InterPro" id="IPR015887">
    <property type="entry name" value="DNA_glyclase_Znf_dom_DNA_BS"/>
</dbReference>
<keyword evidence="1" id="KW-0862">Zinc</keyword>
<evidence type="ECO:0000313" key="4">
    <source>
        <dbReference type="Proteomes" id="UP000076798"/>
    </source>
</evidence>
<reference evidence="3 4" key="1">
    <citation type="journal article" date="2016" name="Mol. Biol. Evol.">
        <title>Comparative Genomics of Early-Diverging Mushroom-Forming Fungi Provides Insights into the Origins of Lignocellulose Decay Capabilities.</title>
        <authorList>
            <person name="Nagy L.G."/>
            <person name="Riley R."/>
            <person name="Tritt A."/>
            <person name="Adam C."/>
            <person name="Daum C."/>
            <person name="Floudas D."/>
            <person name="Sun H."/>
            <person name="Yadav J.S."/>
            <person name="Pangilinan J."/>
            <person name="Larsson K.H."/>
            <person name="Matsuura K."/>
            <person name="Barry K."/>
            <person name="Labutti K."/>
            <person name="Kuo R."/>
            <person name="Ohm R.A."/>
            <person name="Bhattacharya S.S."/>
            <person name="Shirouzu T."/>
            <person name="Yoshinaga Y."/>
            <person name="Martin F.M."/>
            <person name="Grigoriev I.V."/>
            <person name="Hibbett D.S."/>
        </authorList>
    </citation>
    <scope>NUCLEOTIDE SEQUENCE [LARGE SCALE GENOMIC DNA]</scope>
    <source>
        <strain evidence="3 4">HHB10207 ss-3</strain>
    </source>
</reference>
<protein>
    <recommendedName>
        <fullName evidence="2">FPG-type domain-containing protein</fullName>
    </recommendedName>
</protein>
<dbReference type="PROSITE" id="PS51066">
    <property type="entry name" value="ZF_FPG_2"/>
    <property type="match status" value="1"/>
</dbReference>
<accession>A0A166A3I9</accession>
<feature type="domain" description="FPG-type" evidence="2">
    <location>
        <begin position="96"/>
        <end position="130"/>
    </location>
</feature>
<dbReference type="InterPro" id="IPR000214">
    <property type="entry name" value="Znf_DNA_glyclase/AP_lyase"/>
</dbReference>
<keyword evidence="1" id="KW-0863">Zinc-finger</keyword>
<dbReference type="Proteomes" id="UP000076798">
    <property type="component" value="Unassembled WGS sequence"/>
</dbReference>
<dbReference type="PROSITE" id="PS01242">
    <property type="entry name" value="ZF_FPG_1"/>
    <property type="match status" value="1"/>
</dbReference>
<sequence>MCLCGFMMFWVYKSRARRNVPHPTNRLQSSSNRSRLYSAPNNLFHHSVNLTSFAMCQEIHSMHLYVKCSHRIADPRSSRQTFKDCGRSDCKHSSAHEHRKSGAHCRCNGTVVKQAAITNRSTGICPKCQSEADDFGMTLALGPPKFGRKN</sequence>
<dbReference type="EMBL" id="KV428160">
    <property type="protein sequence ID" value="KZT34922.1"/>
    <property type="molecule type" value="Genomic_DNA"/>
</dbReference>
<dbReference type="GO" id="GO:0003677">
    <property type="term" value="F:DNA binding"/>
    <property type="evidence" value="ECO:0007669"/>
    <property type="project" value="InterPro"/>
</dbReference>
<organism evidence="3 4">
    <name type="scientific">Sistotremastrum suecicum HHB10207 ss-3</name>
    <dbReference type="NCBI Taxonomy" id="1314776"/>
    <lineage>
        <taxon>Eukaryota</taxon>
        <taxon>Fungi</taxon>
        <taxon>Dikarya</taxon>
        <taxon>Basidiomycota</taxon>
        <taxon>Agaricomycotina</taxon>
        <taxon>Agaricomycetes</taxon>
        <taxon>Sistotremastrales</taxon>
        <taxon>Sistotremastraceae</taxon>
        <taxon>Sistotremastrum</taxon>
    </lineage>
</organism>
<evidence type="ECO:0000256" key="1">
    <source>
        <dbReference type="PROSITE-ProRule" id="PRU00391"/>
    </source>
</evidence>
<dbReference type="GO" id="GO:0006284">
    <property type="term" value="P:base-excision repair"/>
    <property type="evidence" value="ECO:0007669"/>
    <property type="project" value="InterPro"/>
</dbReference>
<dbReference type="GO" id="GO:0016799">
    <property type="term" value="F:hydrolase activity, hydrolyzing N-glycosyl compounds"/>
    <property type="evidence" value="ECO:0007669"/>
    <property type="project" value="InterPro"/>
</dbReference>
<dbReference type="AlphaFoldDB" id="A0A166A3I9"/>
<keyword evidence="1" id="KW-0479">Metal-binding</keyword>
<dbReference type="GO" id="GO:0008270">
    <property type="term" value="F:zinc ion binding"/>
    <property type="evidence" value="ECO:0007669"/>
    <property type="project" value="UniProtKB-KW"/>
</dbReference>
<name>A0A166A3I9_9AGAM</name>
<evidence type="ECO:0000259" key="2">
    <source>
        <dbReference type="PROSITE" id="PS51066"/>
    </source>
</evidence>